<keyword evidence="8" id="KW-0256">Endoplasmic reticulum</keyword>
<feature type="transmembrane region" description="Helical" evidence="8">
    <location>
        <begin position="312"/>
        <end position="330"/>
    </location>
</feature>
<dbReference type="OMA" id="GLYVMQP"/>
<evidence type="ECO:0000256" key="5">
    <source>
        <dbReference type="ARBA" id="ARBA00022692"/>
    </source>
</evidence>
<dbReference type="InterPro" id="IPR009447">
    <property type="entry name" value="PIGW/GWT1"/>
</dbReference>
<dbReference type="GeneID" id="5129261"/>
<feature type="transmembrane region" description="Helical" evidence="8">
    <location>
        <begin position="391"/>
        <end position="409"/>
    </location>
</feature>
<dbReference type="EC" id="2.3.-.-" evidence="8"/>
<comment type="similarity">
    <text evidence="3 8">Belongs to the PIGW family.</text>
</comment>
<dbReference type="STRING" id="294746.A5DCI2"/>
<proteinExistence type="inferred from homology"/>
<dbReference type="Pfam" id="PF06423">
    <property type="entry name" value="GWT1"/>
    <property type="match status" value="1"/>
</dbReference>
<comment type="pathway">
    <text evidence="2 8">Glycolipid biosynthesis; glycosylphosphatidylinositol-anchor biosynthesis.</text>
</comment>
<evidence type="ECO:0000313" key="10">
    <source>
        <dbReference type="Proteomes" id="UP000001997"/>
    </source>
</evidence>
<dbReference type="AlphaFoldDB" id="A5DCI2"/>
<feature type="transmembrane region" description="Helical" evidence="8">
    <location>
        <begin position="454"/>
        <end position="475"/>
    </location>
</feature>
<dbReference type="InParanoid" id="A5DCI2"/>
<dbReference type="GO" id="GO:0006506">
    <property type="term" value="P:GPI anchor biosynthetic process"/>
    <property type="evidence" value="ECO:0007669"/>
    <property type="project" value="UniProtKB-UniPathway"/>
</dbReference>
<dbReference type="HOGENOM" id="CLU_020802_2_2_1"/>
<organism evidence="9 10">
    <name type="scientific">Meyerozyma guilliermondii (strain ATCC 6260 / CBS 566 / DSM 6381 / JCM 1539 / NBRC 10279 / NRRL Y-324)</name>
    <name type="common">Yeast</name>
    <name type="synonym">Candida guilliermondii</name>
    <dbReference type="NCBI Taxonomy" id="294746"/>
    <lineage>
        <taxon>Eukaryota</taxon>
        <taxon>Fungi</taxon>
        <taxon>Dikarya</taxon>
        <taxon>Ascomycota</taxon>
        <taxon>Saccharomycotina</taxon>
        <taxon>Pichiomycetes</taxon>
        <taxon>Debaryomycetaceae</taxon>
        <taxon>Meyerozyma</taxon>
    </lineage>
</organism>
<keyword evidence="6 8" id="KW-1133">Transmembrane helix</keyword>
<keyword evidence="7 8" id="KW-0472">Membrane</keyword>
<dbReference type="UniPathway" id="UPA00196"/>
<dbReference type="KEGG" id="pgu:PGUG_00987"/>
<keyword evidence="4 8" id="KW-0337">GPI-anchor biosynthesis</keyword>
<dbReference type="OrthoDB" id="15270at2759"/>
<comment type="function">
    <text evidence="8">A acetyltransferase, which acetylates the inositol ring of phosphatidylinositol during biosynthesis of GPI-anchor.</text>
</comment>
<dbReference type="RefSeq" id="XP_001487610.2">
    <property type="nucleotide sequence ID" value="XM_001487560.1"/>
</dbReference>
<dbReference type="GO" id="GO:0005789">
    <property type="term" value="C:endoplasmic reticulum membrane"/>
    <property type="evidence" value="ECO:0007669"/>
    <property type="project" value="UniProtKB-SubCell"/>
</dbReference>
<comment type="subcellular location">
    <subcellularLocation>
        <location evidence="1 8">Endoplasmic reticulum membrane</location>
        <topology evidence="1 8">Multi-pass membrane protein</topology>
    </subcellularLocation>
</comment>
<sequence>MFRLPKRYPRFFLQYRFGVMSLKQQKENFVTGLTGGSVPEIYWVTSVALSGYLAYNMIRSTSRNIPFVVDFSLQVVAILLAVTLYCNIIGTLHGLVLGPAVLVMFSGAPKKTQKSKSVNSSNELLPQKPFLTAYRAQMLILTNIAILAVDFKVFPRRFAKVETWGTSMMDIGVGSFVFSMGLASSRLLIKQILQQNYKRGSYVGLVFRSSVKAMPVLGLGLVRLISVKSLEYQEHVTEYGIHWNFFITLGFLPICLAFLNPVIEIIPRVFLAFFVTICHEVALQKGLQQFVLRSDNRMDNLVTMNKEGICSLPGYFSIFLFGQCFGYFVLPGRKTRNNLFGASQGSTQTKWTVTTNQGLIIATLVSHGCFWYCQNSFLVSQVSRRLGNISYVMWVVSYNSSMLLAYHWINQAFPNASMSPILQAINKNGLAIFLLANVTTGVVNMTINTLECGSICAVAILAVYGLSWVVVAIILERRKIYIKL</sequence>
<dbReference type="eggNOG" id="KOG0411">
    <property type="taxonomic scope" value="Eukaryota"/>
</dbReference>
<dbReference type="EMBL" id="CH408155">
    <property type="protein sequence ID" value="EDK36889.2"/>
    <property type="molecule type" value="Genomic_DNA"/>
</dbReference>
<keyword evidence="10" id="KW-1185">Reference proteome</keyword>
<dbReference type="PIRSF" id="PIRSF017321">
    <property type="entry name" value="GWT1"/>
    <property type="match status" value="1"/>
</dbReference>
<feature type="transmembrane region" description="Helical" evidence="8">
    <location>
        <begin position="171"/>
        <end position="189"/>
    </location>
</feature>
<gene>
    <name evidence="9" type="ORF">PGUG_00987</name>
</gene>
<evidence type="ECO:0000256" key="3">
    <source>
        <dbReference type="ARBA" id="ARBA00007559"/>
    </source>
</evidence>
<dbReference type="PANTHER" id="PTHR20661">
    <property type="entry name" value="PHOSPHATIDYLINOSITOL-GLYCAN BIOSYNTHESIS CLASS W PROTEIN"/>
    <property type="match status" value="1"/>
</dbReference>
<keyword evidence="8" id="KW-0012">Acyltransferase</keyword>
<evidence type="ECO:0000256" key="8">
    <source>
        <dbReference type="RuleBase" id="RU280819"/>
    </source>
</evidence>
<accession>A5DCI2</accession>
<dbReference type="FunCoup" id="A5DCI2">
    <property type="interactions" value="557"/>
</dbReference>
<dbReference type="Proteomes" id="UP000001997">
    <property type="component" value="Unassembled WGS sequence"/>
</dbReference>
<feature type="transmembrane region" description="Helical" evidence="8">
    <location>
        <begin position="241"/>
        <end position="263"/>
    </location>
</feature>
<evidence type="ECO:0000313" key="9">
    <source>
        <dbReference type="EMBL" id="EDK36889.2"/>
    </source>
</evidence>
<evidence type="ECO:0000256" key="4">
    <source>
        <dbReference type="ARBA" id="ARBA00022502"/>
    </source>
</evidence>
<evidence type="ECO:0000256" key="2">
    <source>
        <dbReference type="ARBA" id="ARBA00004687"/>
    </source>
</evidence>
<feature type="transmembrane region" description="Helical" evidence="8">
    <location>
        <begin position="201"/>
        <end position="221"/>
    </location>
</feature>
<dbReference type="GO" id="GO:0072659">
    <property type="term" value="P:protein localization to plasma membrane"/>
    <property type="evidence" value="ECO:0007669"/>
    <property type="project" value="TreeGrafter"/>
</dbReference>
<dbReference type="PANTHER" id="PTHR20661:SF0">
    <property type="entry name" value="PHOSPHATIDYLINOSITOL-GLYCAN BIOSYNTHESIS CLASS W PROTEIN"/>
    <property type="match status" value="1"/>
</dbReference>
<evidence type="ECO:0000256" key="7">
    <source>
        <dbReference type="ARBA" id="ARBA00023136"/>
    </source>
</evidence>
<keyword evidence="8" id="KW-0808">Transferase</keyword>
<keyword evidence="5 8" id="KW-0812">Transmembrane</keyword>
<evidence type="ECO:0000256" key="6">
    <source>
        <dbReference type="ARBA" id="ARBA00022989"/>
    </source>
</evidence>
<dbReference type="VEuPathDB" id="FungiDB:PGUG_00987"/>
<dbReference type="GO" id="GO:0032216">
    <property type="term" value="F:glucosaminyl-phosphatidylinositol O-acyltransferase activity"/>
    <property type="evidence" value="ECO:0007669"/>
    <property type="project" value="EnsemblFungi"/>
</dbReference>
<comment type="caution">
    <text evidence="8">Lacks conserved residue(s) required for the propagation of feature annotation.</text>
</comment>
<name>A5DCI2_PICGU</name>
<protein>
    <recommendedName>
        <fullName evidence="8">GPI-anchored wall transfer protein</fullName>
        <ecNumber evidence="8">2.3.-.-</ecNumber>
    </recommendedName>
</protein>
<evidence type="ECO:0000256" key="1">
    <source>
        <dbReference type="ARBA" id="ARBA00004477"/>
    </source>
</evidence>
<reference evidence="9 10" key="1">
    <citation type="journal article" date="2009" name="Nature">
        <title>Evolution of pathogenicity and sexual reproduction in eight Candida genomes.</title>
        <authorList>
            <person name="Butler G."/>
            <person name="Rasmussen M.D."/>
            <person name="Lin M.F."/>
            <person name="Santos M.A."/>
            <person name="Sakthikumar S."/>
            <person name="Munro C.A."/>
            <person name="Rheinbay E."/>
            <person name="Grabherr M."/>
            <person name="Forche A."/>
            <person name="Reedy J.L."/>
            <person name="Agrafioti I."/>
            <person name="Arnaud M.B."/>
            <person name="Bates S."/>
            <person name="Brown A.J."/>
            <person name="Brunke S."/>
            <person name="Costanzo M.C."/>
            <person name="Fitzpatrick D.A."/>
            <person name="de Groot P.W."/>
            <person name="Harris D."/>
            <person name="Hoyer L.L."/>
            <person name="Hube B."/>
            <person name="Klis F.M."/>
            <person name="Kodira C."/>
            <person name="Lennard N."/>
            <person name="Logue M.E."/>
            <person name="Martin R."/>
            <person name="Neiman A.M."/>
            <person name="Nikolaou E."/>
            <person name="Quail M.A."/>
            <person name="Quinn J."/>
            <person name="Santos M.C."/>
            <person name="Schmitzberger F.F."/>
            <person name="Sherlock G."/>
            <person name="Shah P."/>
            <person name="Silverstein K.A."/>
            <person name="Skrzypek M.S."/>
            <person name="Soll D."/>
            <person name="Staggs R."/>
            <person name="Stansfield I."/>
            <person name="Stumpf M.P."/>
            <person name="Sudbery P.E."/>
            <person name="Srikantha T."/>
            <person name="Zeng Q."/>
            <person name="Berman J."/>
            <person name="Berriman M."/>
            <person name="Heitman J."/>
            <person name="Gow N.A."/>
            <person name="Lorenz M.C."/>
            <person name="Birren B.W."/>
            <person name="Kellis M."/>
            <person name="Cuomo C.A."/>
        </authorList>
    </citation>
    <scope>NUCLEOTIDE SEQUENCE [LARGE SCALE GENOMIC DNA]</scope>
    <source>
        <strain evidence="10">ATCC 6260 / CBS 566 / DSM 6381 / JCM 1539 / NBRC 10279 / NRRL Y-324</strain>
    </source>
</reference>